<reference evidence="4" key="1">
    <citation type="submission" date="2017-02" db="UniProtKB">
        <authorList>
            <consortium name="WormBaseParasite"/>
        </authorList>
    </citation>
    <scope>IDENTIFICATION</scope>
</reference>
<proteinExistence type="predicted"/>
<keyword evidence="1" id="KW-0175">Coiled coil</keyword>
<evidence type="ECO:0000313" key="2">
    <source>
        <dbReference type="EMBL" id="VDO38274.1"/>
    </source>
</evidence>
<dbReference type="OMA" id="HHAIMAE"/>
<reference evidence="2 3" key="2">
    <citation type="submission" date="2018-11" db="EMBL/GenBank/DDBJ databases">
        <authorList>
            <consortium name="Pathogen Informatics"/>
        </authorList>
    </citation>
    <scope>NUCLEOTIDE SEQUENCE [LARGE SCALE GENOMIC DNA]</scope>
    <source>
        <strain evidence="2 3">MHpl1</strain>
    </source>
</reference>
<sequence length="415" mass="48055">MPSRTPFQACPPPRVCEMDKERRKIRTGLALLKFIGFDSPVVTVCSKHIFGSIRRCPRPETLEHLNRSGLDGDLPEKNGLPFGTICTNHETFLNLSVPRVKLSAFRCNDCVRRLHANLVQLSVVAVGWADYSSDLPSSLMDSRITNAVVKKPSVVRVKPELRRRVRGLLQQAADLRTHGADDRSTPQNSRYRDVIDEVDGSPLAGLLAILLGESQTGENVRRPIQRILTEIDNVLREDVEHKLMIAQERNDRQLEDLTLRLEQTLRQRETSHLREITELHGRIDYLQDQLKESREMNENFERQLENANLELLERSHGMGSTMAEIEDLRKEVKELRLFKAKYRQGMESIDQLRDELEKQMLIAKTTYEEFAKVEKERDELRLEFDKNLQKLRKLNQRRHHAIMAELDEAEDEILT</sequence>
<accession>A0A0N4WG44</accession>
<evidence type="ECO:0000256" key="1">
    <source>
        <dbReference type="SAM" id="Coils"/>
    </source>
</evidence>
<evidence type="ECO:0000313" key="4">
    <source>
        <dbReference type="WBParaSite" id="HPLM_0000974701-mRNA-1"/>
    </source>
</evidence>
<feature type="coiled-coil region" evidence="1">
    <location>
        <begin position="236"/>
        <end position="310"/>
    </location>
</feature>
<gene>
    <name evidence="2" type="ORF">HPLM_LOCUS9739</name>
</gene>
<dbReference type="EMBL" id="UZAF01017132">
    <property type="protein sequence ID" value="VDO38274.1"/>
    <property type="molecule type" value="Genomic_DNA"/>
</dbReference>
<keyword evidence="3" id="KW-1185">Reference proteome</keyword>
<dbReference type="OrthoDB" id="5872296at2759"/>
<name>A0A0N4WG44_HAEPC</name>
<organism evidence="4">
    <name type="scientific">Haemonchus placei</name>
    <name type="common">Barber's pole worm</name>
    <dbReference type="NCBI Taxonomy" id="6290"/>
    <lineage>
        <taxon>Eukaryota</taxon>
        <taxon>Metazoa</taxon>
        <taxon>Ecdysozoa</taxon>
        <taxon>Nematoda</taxon>
        <taxon>Chromadorea</taxon>
        <taxon>Rhabditida</taxon>
        <taxon>Rhabditina</taxon>
        <taxon>Rhabditomorpha</taxon>
        <taxon>Strongyloidea</taxon>
        <taxon>Trichostrongylidae</taxon>
        <taxon>Haemonchus</taxon>
    </lineage>
</organism>
<protein>
    <submittedName>
        <fullName evidence="4">Centrosomal protein of 135 kDa</fullName>
    </submittedName>
</protein>
<dbReference type="AlphaFoldDB" id="A0A0N4WG44"/>
<dbReference type="Proteomes" id="UP000268014">
    <property type="component" value="Unassembled WGS sequence"/>
</dbReference>
<evidence type="ECO:0000313" key="3">
    <source>
        <dbReference type="Proteomes" id="UP000268014"/>
    </source>
</evidence>
<feature type="coiled-coil region" evidence="1">
    <location>
        <begin position="339"/>
        <end position="397"/>
    </location>
</feature>
<dbReference type="WBParaSite" id="HPLM_0000974701-mRNA-1">
    <property type="protein sequence ID" value="HPLM_0000974701-mRNA-1"/>
    <property type="gene ID" value="HPLM_0000974701"/>
</dbReference>